<dbReference type="Gene3D" id="3.90.110.10">
    <property type="entry name" value="Lactate dehydrogenase/glycoside hydrolase, family 4, C-terminal"/>
    <property type="match status" value="1"/>
</dbReference>
<dbReference type="InterPro" id="IPR015955">
    <property type="entry name" value="Lactate_DH/Glyco_Ohase_4_C"/>
</dbReference>
<evidence type="ECO:0000313" key="2">
    <source>
        <dbReference type="Proteomes" id="UP000034805"/>
    </source>
</evidence>
<comment type="caution">
    <text evidence="1">The sequence shown here is derived from an EMBL/GenBank/DDBJ whole genome shotgun (WGS) entry which is preliminary data.</text>
</comment>
<sequence length="82" mass="9258">MLRNLARRPPSELSSFDISAGQFGIPAGQVFSVPVLFQSGTWEMPTDIVIDEELRGKLEAAVEQLREVSISLLMPEKRWQRT</sequence>
<dbReference type="Proteomes" id="UP000034805">
    <property type="component" value="Unassembled WGS sequence"/>
</dbReference>
<dbReference type="EMBL" id="JARO02004961">
    <property type="protein sequence ID" value="KPP67585.1"/>
    <property type="molecule type" value="Genomic_DNA"/>
</dbReference>
<gene>
    <name evidence="1" type="ORF">Z043_113803</name>
</gene>
<proteinExistence type="predicted"/>
<reference evidence="1 2" key="1">
    <citation type="submission" date="2015-08" db="EMBL/GenBank/DDBJ databases">
        <title>The genome of the Asian arowana (Scleropages formosus).</title>
        <authorList>
            <person name="Tan M.H."/>
            <person name="Gan H.M."/>
            <person name="Croft L.J."/>
            <person name="Austin C.M."/>
        </authorList>
    </citation>
    <scope>NUCLEOTIDE SEQUENCE [LARGE SCALE GENOMIC DNA]</scope>
    <source>
        <strain evidence="1">Aro1</strain>
    </source>
</reference>
<evidence type="ECO:0008006" key="3">
    <source>
        <dbReference type="Google" id="ProtNLM"/>
    </source>
</evidence>
<dbReference type="SUPFAM" id="SSF56327">
    <property type="entry name" value="LDH C-terminal domain-like"/>
    <property type="match status" value="1"/>
</dbReference>
<accession>A0A0N8JYV4</accession>
<name>A0A0N8JYV4_SCLFO</name>
<organism evidence="1 2">
    <name type="scientific">Scleropages formosus</name>
    <name type="common">Asian bonytongue</name>
    <name type="synonym">Osteoglossum formosum</name>
    <dbReference type="NCBI Taxonomy" id="113540"/>
    <lineage>
        <taxon>Eukaryota</taxon>
        <taxon>Metazoa</taxon>
        <taxon>Chordata</taxon>
        <taxon>Craniata</taxon>
        <taxon>Vertebrata</taxon>
        <taxon>Euteleostomi</taxon>
        <taxon>Actinopterygii</taxon>
        <taxon>Neopterygii</taxon>
        <taxon>Teleostei</taxon>
        <taxon>Osteoglossocephala</taxon>
        <taxon>Osteoglossomorpha</taxon>
        <taxon>Osteoglossiformes</taxon>
        <taxon>Osteoglossidae</taxon>
        <taxon>Scleropages</taxon>
    </lineage>
</organism>
<evidence type="ECO:0000313" key="1">
    <source>
        <dbReference type="EMBL" id="KPP67585.1"/>
    </source>
</evidence>
<protein>
    <recommendedName>
        <fullName evidence="3">Lactate/malate dehydrogenase C-terminal domain-containing protein</fullName>
    </recommendedName>
</protein>
<dbReference type="GO" id="GO:0016616">
    <property type="term" value="F:oxidoreductase activity, acting on the CH-OH group of donors, NAD or NADP as acceptor"/>
    <property type="evidence" value="ECO:0007669"/>
    <property type="project" value="InterPro"/>
</dbReference>
<dbReference type="AlphaFoldDB" id="A0A0N8JYV4"/>